<evidence type="ECO:0000313" key="5">
    <source>
        <dbReference type="EMBL" id="PAA74746.1"/>
    </source>
</evidence>
<dbReference type="Pfam" id="PF00077">
    <property type="entry name" value="RVP"/>
    <property type="match status" value="1"/>
</dbReference>
<dbReference type="PROSITE" id="PS50878">
    <property type="entry name" value="RT_POL"/>
    <property type="match status" value="1"/>
</dbReference>
<dbReference type="Gene3D" id="3.30.70.270">
    <property type="match status" value="1"/>
</dbReference>
<feature type="domain" description="Reverse transcriptase" evidence="4">
    <location>
        <begin position="465"/>
        <end position="642"/>
    </location>
</feature>
<organism evidence="5 6">
    <name type="scientific">Macrostomum lignano</name>
    <dbReference type="NCBI Taxonomy" id="282301"/>
    <lineage>
        <taxon>Eukaryota</taxon>
        <taxon>Metazoa</taxon>
        <taxon>Spiralia</taxon>
        <taxon>Lophotrochozoa</taxon>
        <taxon>Platyhelminthes</taxon>
        <taxon>Rhabditophora</taxon>
        <taxon>Macrostomorpha</taxon>
        <taxon>Macrostomida</taxon>
        <taxon>Macrostomidae</taxon>
        <taxon>Macrostomum</taxon>
    </lineage>
</organism>
<dbReference type="GO" id="GO:0006508">
    <property type="term" value="P:proteolysis"/>
    <property type="evidence" value="ECO:0007669"/>
    <property type="project" value="InterPro"/>
</dbReference>
<name>A0A267FLU3_9PLAT</name>
<dbReference type="OrthoDB" id="10068942at2759"/>
<sequence length="644" mass="71360">MPDGAKNSASTDPEMSGEPKISIALPSPFLPSPGQPPLRWENWKAMFDNYMLASGMDKLSDKRKQALLVHCLGTEGQRIYLALQQPLPDTLEATEELLEKHFATRINVVAERYRFRQRAQRPGESVADYVAALQALSTRCDFGAFKDEMLRDQLVEKTHSDKIRERLLIEEKLTLSTAVELAQQLETGMREASSLRSNPTSDSPIEVGQVKRQHHAPAKTSYKPKPRAMASAGCGKCGQASHEVGSKCPAQGQKCRACGKLNHFQRVCRSAGKVRGVNEEVTVSTVQPGDGFETHCEVKLGDTPLKLLVDTGSRVTIVSQASYNRHFSHVKLQTSTKKLTAFNGGSIHVMGEMVLPVEYKELRVPNVSIVVVKQGSNIMGTDLMSKLKFQLVSREGEPVRKVQASSLPTWLPGRFSNVGEGLGKIKGFVHKPKVNPAVTPVAQPLRKVPLSLKEPVKKEIHKLLAEGVIEEVHASEWVSNLVVVPKPNGSLRICNDLRNPNKAIVPDKHPLPTFEQLSAEFAGSKIFTKLDLNSSYLQLELAEESRNLTTFITDEGLYRYTRVCFGMNSAPAAFQKVLSKVLEKVKGVVHYIDDIVMHAVTRAEHDKAVTAVLDRLKEHNITLNLEKCQWARDSVEFLGYVVSQ</sequence>
<gene>
    <name evidence="5" type="ORF">BOX15_Mlig024279g1</name>
</gene>
<dbReference type="InterPro" id="IPR043502">
    <property type="entry name" value="DNA/RNA_pol_sf"/>
</dbReference>
<keyword evidence="1" id="KW-0378">Hydrolase</keyword>
<evidence type="ECO:0008006" key="7">
    <source>
        <dbReference type="Google" id="ProtNLM"/>
    </source>
</evidence>
<dbReference type="InterPro" id="IPR050951">
    <property type="entry name" value="Retrovirus_Pol_polyprotein"/>
</dbReference>
<accession>A0A267FLU3</accession>
<comment type="caution">
    <text evidence="5">The sequence shown here is derived from an EMBL/GenBank/DDBJ whole genome shotgun (WGS) entry which is preliminary data.</text>
</comment>
<dbReference type="EMBL" id="NIVC01000926">
    <property type="protein sequence ID" value="PAA74746.1"/>
    <property type="molecule type" value="Genomic_DNA"/>
</dbReference>
<dbReference type="InterPro" id="IPR018061">
    <property type="entry name" value="Retropepsins"/>
</dbReference>
<evidence type="ECO:0000259" key="3">
    <source>
        <dbReference type="PROSITE" id="PS50175"/>
    </source>
</evidence>
<dbReference type="SUPFAM" id="SSF50630">
    <property type="entry name" value="Acid proteases"/>
    <property type="match status" value="1"/>
</dbReference>
<feature type="compositionally biased region" description="Polar residues" evidence="2">
    <location>
        <begin position="194"/>
        <end position="203"/>
    </location>
</feature>
<feature type="domain" description="Peptidase A2" evidence="3">
    <location>
        <begin position="305"/>
        <end position="383"/>
    </location>
</feature>
<dbReference type="Proteomes" id="UP000215902">
    <property type="component" value="Unassembled WGS sequence"/>
</dbReference>
<feature type="compositionally biased region" description="Basic residues" evidence="2">
    <location>
        <begin position="211"/>
        <end position="226"/>
    </location>
</feature>
<dbReference type="Gene3D" id="3.10.10.10">
    <property type="entry name" value="HIV Type 1 Reverse Transcriptase, subunit A, domain 1"/>
    <property type="match status" value="1"/>
</dbReference>
<dbReference type="InterPro" id="IPR021109">
    <property type="entry name" value="Peptidase_aspartic_dom_sf"/>
</dbReference>
<dbReference type="STRING" id="282301.A0A267FLU3"/>
<keyword evidence="6" id="KW-1185">Reference proteome</keyword>
<feature type="region of interest" description="Disordered" evidence="2">
    <location>
        <begin position="187"/>
        <end position="227"/>
    </location>
</feature>
<dbReference type="InterPro" id="IPR001995">
    <property type="entry name" value="Peptidase_A2_cat"/>
</dbReference>
<evidence type="ECO:0000259" key="4">
    <source>
        <dbReference type="PROSITE" id="PS50878"/>
    </source>
</evidence>
<dbReference type="InterPro" id="IPR000477">
    <property type="entry name" value="RT_dom"/>
</dbReference>
<proteinExistence type="predicted"/>
<evidence type="ECO:0000313" key="6">
    <source>
        <dbReference type="Proteomes" id="UP000215902"/>
    </source>
</evidence>
<dbReference type="InterPro" id="IPR043128">
    <property type="entry name" value="Rev_trsase/Diguanyl_cyclase"/>
</dbReference>
<dbReference type="Pfam" id="PF00078">
    <property type="entry name" value="RVT_1"/>
    <property type="match status" value="1"/>
</dbReference>
<reference evidence="5 6" key="1">
    <citation type="submission" date="2017-06" db="EMBL/GenBank/DDBJ databases">
        <title>A platform for efficient transgenesis in Macrostomum lignano, a flatworm model organism for stem cell research.</title>
        <authorList>
            <person name="Berezikov E."/>
        </authorList>
    </citation>
    <scope>NUCLEOTIDE SEQUENCE [LARGE SCALE GENOMIC DNA]</scope>
    <source>
        <strain evidence="5">DV1</strain>
        <tissue evidence="5">Whole organism</tissue>
    </source>
</reference>
<protein>
    <recommendedName>
        <fullName evidence="7">Reverse transcriptase domain-containing protein</fullName>
    </recommendedName>
</protein>
<dbReference type="CDD" id="cd01647">
    <property type="entry name" value="RT_LTR"/>
    <property type="match status" value="1"/>
</dbReference>
<feature type="region of interest" description="Disordered" evidence="2">
    <location>
        <begin position="1"/>
        <end position="28"/>
    </location>
</feature>
<dbReference type="AlphaFoldDB" id="A0A267FLU3"/>
<evidence type="ECO:0000256" key="1">
    <source>
        <dbReference type="ARBA" id="ARBA00022801"/>
    </source>
</evidence>
<dbReference type="GO" id="GO:0004190">
    <property type="term" value="F:aspartic-type endopeptidase activity"/>
    <property type="evidence" value="ECO:0007669"/>
    <property type="project" value="InterPro"/>
</dbReference>
<dbReference type="PANTHER" id="PTHR37984:SF15">
    <property type="entry name" value="INTEGRASE CATALYTIC DOMAIN-CONTAINING PROTEIN"/>
    <property type="match status" value="1"/>
</dbReference>
<dbReference type="Gene3D" id="2.40.70.10">
    <property type="entry name" value="Acid Proteases"/>
    <property type="match status" value="1"/>
</dbReference>
<dbReference type="PANTHER" id="PTHR37984">
    <property type="entry name" value="PROTEIN CBG26694"/>
    <property type="match status" value="1"/>
</dbReference>
<evidence type="ECO:0000256" key="2">
    <source>
        <dbReference type="SAM" id="MobiDB-lite"/>
    </source>
</evidence>
<dbReference type="SUPFAM" id="SSF56672">
    <property type="entry name" value="DNA/RNA polymerases"/>
    <property type="match status" value="1"/>
</dbReference>
<dbReference type="PROSITE" id="PS50175">
    <property type="entry name" value="ASP_PROT_RETROV"/>
    <property type="match status" value="1"/>
</dbReference>